<comment type="caution">
    <text evidence="3">The sequence shown here is derived from an EMBL/GenBank/DDBJ whole genome shotgun (WGS) entry which is preliminary data.</text>
</comment>
<sequence length="127" mass="14249">MKRRNPFAAWLGLPLITFGIYGLVWYYKINKEMAEFDNRRQIDPGMSLLAVTLGMFLIVPPYVSLYRTGRRIADAQRAAGLQPTCSGGLGLLLAFLGFYGLYYQIQLNKVVDRYGQIQPGTQVPLAA</sequence>
<dbReference type="Proteomes" id="UP000664781">
    <property type="component" value="Unassembled WGS sequence"/>
</dbReference>
<feature type="transmembrane region" description="Helical" evidence="1">
    <location>
        <begin position="7"/>
        <end position="27"/>
    </location>
</feature>
<evidence type="ECO:0000313" key="4">
    <source>
        <dbReference type="Proteomes" id="UP000664781"/>
    </source>
</evidence>
<dbReference type="EMBL" id="JAFMOF010000005">
    <property type="protein sequence ID" value="MBO0656714.1"/>
    <property type="molecule type" value="Genomic_DNA"/>
</dbReference>
<keyword evidence="1" id="KW-1133">Transmembrane helix</keyword>
<dbReference type="AlphaFoldDB" id="A0A939JUF7"/>
<keyword evidence="1" id="KW-0812">Transmembrane</keyword>
<reference evidence="3" key="1">
    <citation type="submission" date="2021-03" db="EMBL/GenBank/DDBJ databases">
        <title>Streptomyces strains.</title>
        <authorList>
            <person name="Lund M.B."/>
            <person name="Toerring T."/>
        </authorList>
    </citation>
    <scope>NUCLEOTIDE SEQUENCE</scope>
    <source>
        <strain evidence="3">JCM 4242</strain>
    </source>
</reference>
<organism evidence="3 4">
    <name type="scientific">Streptomyces triculaminicus</name>
    <dbReference type="NCBI Taxonomy" id="2816232"/>
    <lineage>
        <taxon>Bacteria</taxon>
        <taxon>Bacillati</taxon>
        <taxon>Actinomycetota</taxon>
        <taxon>Actinomycetes</taxon>
        <taxon>Kitasatosporales</taxon>
        <taxon>Streptomycetaceae</taxon>
        <taxon>Streptomyces</taxon>
    </lineage>
</organism>
<keyword evidence="4" id="KW-1185">Reference proteome</keyword>
<protein>
    <submittedName>
        <fullName evidence="3">DUF4234 domain-containing protein</fullName>
    </submittedName>
</protein>
<name>A0A939JUF7_9ACTN</name>
<evidence type="ECO:0000313" key="3">
    <source>
        <dbReference type="EMBL" id="MBO0656714.1"/>
    </source>
</evidence>
<feature type="domain" description="DUF4234" evidence="2">
    <location>
        <begin position="6"/>
        <end position="73"/>
    </location>
</feature>
<dbReference type="InterPro" id="IPR025328">
    <property type="entry name" value="DUF4234"/>
</dbReference>
<gene>
    <name evidence="3" type="ORF">J1792_29415</name>
</gene>
<feature type="transmembrane region" description="Helical" evidence="1">
    <location>
        <begin position="87"/>
        <end position="105"/>
    </location>
</feature>
<feature type="transmembrane region" description="Helical" evidence="1">
    <location>
        <begin position="47"/>
        <end position="66"/>
    </location>
</feature>
<dbReference type="Pfam" id="PF14018">
    <property type="entry name" value="DUF4234"/>
    <property type="match status" value="1"/>
</dbReference>
<evidence type="ECO:0000256" key="1">
    <source>
        <dbReference type="SAM" id="Phobius"/>
    </source>
</evidence>
<keyword evidence="1" id="KW-0472">Membrane</keyword>
<accession>A0A939JUF7</accession>
<proteinExistence type="predicted"/>
<evidence type="ECO:0000259" key="2">
    <source>
        <dbReference type="Pfam" id="PF14018"/>
    </source>
</evidence>